<dbReference type="STRING" id="1401.BK123_24850"/>
<reference evidence="2 3" key="1">
    <citation type="submission" date="2016-11" db="EMBL/GenBank/DDBJ databases">
        <title>Paenibacillus species isolates.</title>
        <authorList>
            <person name="Beno S.M."/>
        </authorList>
    </citation>
    <scope>NUCLEOTIDE SEQUENCE [LARGE SCALE GENOMIC DNA]</scope>
    <source>
        <strain evidence="2 3">FSL F4-0100</strain>
    </source>
</reference>
<dbReference type="Pfam" id="PF07833">
    <property type="entry name" value="Cu_amine_oxidN1"/>
    <property type="match status" value="1"/>
</dbReference>
<protein>
    <submittedName>
        <fullName evidence="2">Copper amine oxidase</fullName>
    </submittedName>
</protein>
<sequence>MRRTLYVLVLFSMLVGLGFAGTTHGIAAAEESRLQISDIAGRNTYLMSDGSMWSLIDGRHAIRTPGKVAAISGYEYEGIGMTQDGRLVEWDIGKGPEVVPGTSGVKQIAGYYWLKSDGTVWGGSEKAKNLSGILLIANADQEFAALSSNGELLLQDNYKKGQFKKLGIVENPSGIKSMTVHSGRVALLRDNGDVVVYETSNFDDNGRIIPVTVAQNAAHIVYASNEPTDLLIVTLQDGTVWTTGVYKDRWKLKEQVSGLSGIVKTSIYGNAKDLSEGFYAQRSDGSWIHHQDGQNKSVDVPVVKAVSVSVSDAKPYVGDILEVSIQETYTNGAKIKVPIKDAQIDIEKPYLMNMQKNGTLKSAGVGKTQIRVTSGGLSKSITVSSSLRNNLKYAKQINGNIMVPAKSVIQALGGAYSTKNGAVEAKFGETVLSLTVGSNQAKLNDSPLRLKAAPITDKGELLIPAAVLSDVLGAKISWDTKWKQANISFGSDAEMTIVSNETAGLIKKAMQGSLVKFIGRTYWVNDFEDLERFSKLSVTDILPDDKGEFNVIFKTASGKTVKSYPMRSSEVLQLFADRSSLLNYDPYQKYKWSASVWKQIKAGQVSLGMTKEQVQLSWGNPAAKDITTGGGKTIETWGYSNFDIVSFVNGKVILIMM</sequence>
<dbReference type="AlphaFoldDB" id="A0A1R1AW26"/>
<evidence type="ECO:0000313" key="2">
    <source>
        <dbReference type="EMBL" id="OME89610.1"/>
    </source>
</evidence>
<proteinExistence type="predicted"/>
<dbReference type="SUPFAM" id="SSF55383">
    <property type="entry name" value="Copper amine oxidase, domain N"/>
    <property type="match status" value="1"/>
</dbReference>
<dbReference type="OrthoDB" id="1684530at2"/>
<dbReference type="InterPro" id="IPR036582">
    <property type="entry name" value="Mao_N_sf"/>
</dbReference>
<evidence type="ECO:0000259" key="1">
    <source>
        <dbReference type="Pfam" id="PF07833"/>
    </source>
</evidence>
<accession>A0A1R1AW26</accession>
<organism evidence="2 3">
    <name type="scientific">Paenibacillus lautus</name>
    <name type="common">Bacillus lautus</name>
    <dbReference type="NCBI Taxonomy" id="1401"/>
    <lineage>
        <taxon>Bacteria</taxon>
        <taxon>Bacillati</taxon>
        <taxon>Bacillota</taxon>
        <taxon>Bacilli</taxon>
        <taxon>Bacillales</taxon>
        <taxon>Paenibacillaceae</taxon>
        <taxon>Paenibacillus</taxon>
    </lineage>
</organism>
<dbReference type="Proteomes" id="UP000187074">
    <property type="component" value="Unassembled WGS sequence"/>
</dbReference>
<dbReference type="RefSeq" id="WP_076325037.1">
    <property type="nucleotide sequence ID" value="NZ_MRTF01000009.1"/>
</dbReference>
<dbReference type="EMBL" id="MRTF01000009">
    <property type="protein sequence ID" value="OME89610.1"/>
    <property type="molecule type" value="Genomic_DNA"/>
</dbReference>
<dbReference type="Gene3D" id="3.30.457.10">
    <property type="entry name" value="Copper amine oxidase-like, N-terminal domain"/>
    <property type="match status" value="1"/>
</dbReference>
<feature type="domain" description="Copper amine oxidase-like N-terminal" evidence="1">
    <location>
        <begin position="397"/>
        <end position="483"/>
    </location>
</feature>
<comment type="caution">
    <text evidence="2">The sequence shown here is derived from an EMBL/GenBank/DDBJ whole genome shotgun (WGS) entry which is preliminary data.</text>
</comment>
<gene>
    <name evidence="2" type="ORF">BK123_24850</name>
</gene>
<evidence type="ECO:0000313" key="3">
    <source>
        <dbReference type="Proteomes" id="UP000187074"/>
    </source>
</evidence>
<name>A0A1R1AW26_PAELA</name>
<dbReference type="InterPro" id="IPR012854">
    <property type="entry name" value="Cu_amine_oxidase-like_N"/>
</dbReference>